<evidence type="ECO:0000256" key="1">
    <source>
        <dbReference type="ARBA" id="ARBA00000847"/>
    </source>
</evidence>
<dbReference type="AlphaFoldDB" id="A0A291QWY9"/>
<evidence type="ECO:0000256" key="6">
    <source>
        <dbReference type="ARBA" id="ARBA00032162"/>
    </source>
</evidence>
<feature type="domain" description="Nudix hydrolase" evidence="8">
    <location>
        <begin position="43"/>
        <end position="173"/>
    </location>
</feature>
<evidence type="ECO:0000256" key="4">
    <source>
        <dbReference type="ARBA" id="ARBA00016377"/>
    </source>
</evidence>
<dbReference type="GO" id="GO:0019693">
    <property type="term" value="P:ribose phosphate metabolic process"/>
    <property type="evidence" value="ECO:0007669"/>
    <property type="project" value="TreeGrafter"/>
</dbReference>
<sequence>MQDAQDWKLLDSKYIFNEPWLKARRDRCEMPDGTIVDPYYVVEYPDWVNAFALTKDGQVIMVKQFRQGLGKTIIEVPGGCVDDTDADLEVAIRRELLEETGYVFDKLTAIGSVSANAGTTNNLTHFFIAEGGEKISEQSLDDHEDLEVLLMSIDEVKSLLKNHEVWQSLHANCLFYGLLATGHMQW</sequence>
<comment type="catalytic activity">
    <reaction evidence="1">
        <text>GDP-alpha-D-mannose + H2O = alpha-D-mannose 1-phosphate + GMP + 2 H(+)</text>
        <dbReference type="Rhea" id="RHEA:27978"/>
        <dbReference type="ChEBI" id="CHEBI:15377"/>
        <dbReference type="ChEBI" id="CHEBI:15378"/>
        <dbReference type="ChEBI" id="CHEBI:57527"/>
        <dbReference type="ChEBI" id="CHEBI:58115"/>
        <dbReference type="ChEBI" id="CHEBI:58409"/>
    </reaction>
</comment>
<evidence type="ECO:0000256" key="5">
    <source>
        <dbReference type="ARBA" id="ARBA00022801"/>
    </source>
</evidence>
<proteinExistence type="inferred from homology"/>
<organism evidence="9 10">
    <name type="scientific">Chitinophaga caeni</name>
    <dbReference type="NCBI Taxonomy" id="2029983"/>
    <lineage>
        <taxon>Bacteria</taxon>
        <taxon>Pseudomonadati</taxon>
        <taxon>Bacteroidota</taxon>
        <taxon>Chitinophagia</taxon>
        <taxon>Chitinophagales</taxon>
        <taxon>Chitinophagaceae</taxon>
        <taxon>Chitinophaga</taxon>
    </lineage>
</organism>
<dbReference type="PROSITE" id="PS51462">
    <property type="entry name" value="NUDIX"/>
    <property type="match status" value="1"/>
</dbReference>
<dbReference type="KEGG" id="cbae:COR50_15700"/>
<reference evidence="9 10" key="1">
    <citation type="submission" date="2017-10" db="EMBL/GenBank/DDBJ databases">
        <title>Paenichitinophaga pekingensis gen. nov., sp. nov., isolated from activated sludge.</title>
        <authorList>
            <person name="Jin D."/>
            <person name="Kong X."/>
            <person name="Deng Y."/>
            <person name="Bai Z."/>
        </authorList>
    </citation>
    <scope>NUCLEOTIDE SEQUENCE [LARGE SCALE GENOMIC DNA]</scope>
    <source>
        <strain evidence="9 10">13</strain>
    </source>
</reference>
<evidence type="ECO:0000313" key="10">
    <source>
        <dbReference type="Proteomes" id="UP000220133"/>
    </source>
</evidence>
<dbReference type="InterPro" id="IPR015797">
    <property type="entry name" value="NUDIX_hydrolase-like_dom_sf"/>
</dbReference>
<evidence type="ECO:0000256" key="7">
    <source>
        <dbReference type="ARBA" id="ARBA00032272"/>
    </source>
</evidence>
<gene>
    <name evidence="9" type="ORF">COR50_15700</name>
</gene>
<protein>
    <recommendedName>
        <fullName evidence="4">GDP-mannose pyrophosphatase</fullName>
    </recommendedName>
    <alternativeName>
        <fullName evidence="6">GDP-mannose hydrolase</fullName>
    </alternativeName>
    <alternativeName>
        <fullName evidence="7">GDPMK</fullName>
    </alternativeName>
</protein>
<evidence type="ECO:0000256" key="3">
    <source>
        <dbReference type="ARBA" id="ARBA00007275"/>
    </source>
</evidence>
<dbReference type="GO" id="GO:0006753">
    <property type="term" value="P:nucleoside phosphate metabolic process"/>
    <property type="evidence" value="ECO:0007669"/>
    <property type="project" value="TreeGrafter"/>
</dbReference>
<dbReference type="Proteomes" id="UP000220133">
    <property type="component" value="Chromosome"/>
</dbReference>
<name>A0A291QWY9_9BACT</name>
<dbReference type="SUPFAM" id="SSF55811">
    <property type="entry name" value="Nudix"/>
    <property type="match status" value="1"/>
</dbReference>
<dbReference type="PANTHER" id="PTHR11839:SF18">
    <property type="entry name" value="NUDIX HYDROLASE DOMAIN-CONTAINING PROTEIN"/>
    <property type="match status" value="1"/>
</dbReference>
<dbReference type="Gene3D" id="3.90.79.10">
    <property type="entry name" value="Nucleoside Triphosphate Pyrophosphohydrolase"/>
    <property type="match status" value="1"/>
</dbReference>
<comment type="cofactor">
    <cofactor evidence="2">
        <name>Mg(2+)</name>
        <dbReference type="ChEBI" id="CHEBI:18420"/>
    </cofactor>
</comment>
<comment type="similarity">
    <text evidence="3">Belongs to the Nudix hydrolase family. NudK subfamily.</text>
</comment>
<keyword evidence="10" id="KW-1185">Reference proteome</keyword>
<dbReference type="CDD" id="cd03424">
    <property type="entry name" value="NUDIX_ADPRase_Nudt5_UGPPase_Nudt14"/>
    <property type="match status" value="1"/>
</dbReference>
<dbReference type="PANTHER" id="PTHR11839">
    <property type="entry name" value="UDP/ADP-SUGAR PYROPHOSPHATASE"/>
    <property type="match status" value="1"/>
</dbReference>
<evidence type="ECO:0000313" key="9">
    <source>
        <dbReference type="EMBL" id="ATL48486.1"/>
    </source>
</evidence>
<dbReference type="EMBL" id="CP023777">
    <property type="protein sequence ID" value="ATL48486.1"/>
    <property type="molecule type" value="Genomic_DNA"/>
</dbReference>
<accession>A0A291QWY9</accession>
<evidence type="ECO:0000259" key="8">
    <source>
        <dbReference type="PROSITE" id="PS51462"/>
    </source>
</evidence>
<dbReference type="OrthoDB" id="9806150at2"/>
<dbReference type="RefSeq" id="WP_098194859.1">
    <property type="nucleotide sequence ID" value="NZ_CP023777.1"/>
</dbReference>
<dbReference type="GO" id="GO:0016787">
    <property type="term" value="F:hydrolase activity"/>
    <property type="evidence" value="ECO:0007669"/>
    <property type="project" value="UniProtKB-KW"/>
</dbReference>
<dbReference type="InterPro" id="IPR000086">
    <property type="entry name" value="NUDIX_hydrolase_dom"/>
</dbReference>
<evidence type="ECO:0000256" key="2">
    <source>
        <dbReference type="ARBA" id="ARBA00001946"/>
    </source>
</evidence>
<dbReference type="Pfam" id="PF00293">
    <property type="entry name" value="NUDIX"/>
    <property type="match status" value="1"/>
</dbReference>
<keyword evidence="5" id="KW-0378">Hydrolase</keyword>